<accession>A0ABY8C5D7</accession>
<evidence type="ECO:0000256" key="6">
    <source>
        <dbReference type="SAM" id="MobiDB-lite"/>
    </source>
</evidence>
<evidence type="ECO:0000256" key="3">
    <source>
        <dbReference type="ARBA" id="ARBA00022692"/>
    </source>
</evidence>
<dbReference type="InterPro" id="IPR050487">
    <property type="entry name" value="FtsQ_DivIB"/>
</dbReference>
<protein>
    <submittedName>
        <fullName evidence="8">FtsQ-type POTRA domain-containing protein</fullName>
    </submittedName>
</protein>
<keyword evidence="1" id="KW-1003">Cell membrane</keyword>
<evidence type="ECO:0000256" key="2">
    <source>
        <dbReference type="ARBA" id="ARBA00022618"/>
    </source>
</evidence>
<keyword evidence="5" id="KW-0131">Cell cycle</keyword>
<gene>
    <name evidence="8" type="ORF">PYS61_01645</name>
</gene>
<evidence type="ECO:0000313" key="8">
    <source>
        <dbReference type="EMBL" id="WEG35896.1"/>
    </source>
</evidence>
<name>A0ABY8C5D7_9FIRM</name>
<keyword evidence="9" id="KW-1185">Reference proteome</keyword>
<keyword evidence="7" id="KW-0472">Membrane</keyword>
<keyword evidence="4 7" id="KW-1133">Transmembrane helix</keyword>
<evidence type="ECO:0000256" key="4">
    <source>
        <dbReference type="ARBA" id="ARBA00022989"/>
    </source>
</evidence>
<organism evidence="8 9">
    <name type="scientific">Amygdalobacter indicium</name>
    <dbReference type="NCBI Taxonomy" id="3029272"/>
    <lineage>
        <taxon>Bacteria</taxon>
        <taxon>Bacillati</taxon>
        <taxon>Bacillota</taxon>
        <taxon>Clostridia</taxon>
        <taxon>Eubacteriales</taxon>
        <taxon>Oscillospiraceae</taxon>
        <taxon>Amygdalobacter</taxon>
    </lineage>
</organism>
<keyword evidence="3 7" id="KW-0812">Transmembrane</keyword>
<reference evidence="8 9" key="1">
    <citation type="submission" date="2023-02" db="EMBL/GenBank/DDBJ databases">
        <title>Novel Oscillospiraceae bacterial genomes.</title>
        <authorList>
            <person name="Srinivasan S."/>
            <person name="Austin M.N."/>
            <person name="Fiedler T.L."/>
            <person name="Strenk S.M."/>
            <person name="Agnew K.J."/>
            <person name="Nagana Gowda G.A."/>
            <person name="Raftery D."/>
            <person name="Beamer M.A."/>
            <person name="Achilles S.L."/>
            <person name="Wiesenfeld H.C."/>
            <person name="Fredricks D.N."/>
            <person name="Hillier S.L."/>
        </authorList>
    </citation>
    <scope>NUCLEOTIDE SEQUENCE [LARGE SCALE GENOMIC DNA]</scope>
    <source>
        <strain evidence="8 9">CHIC02 1186E3-8</strain>
    </source>
</reference>
<dbReference type="PANTHER" id="PTHR37820">
    <property type="entry name" value="CELL DIVISION PROTEIN DIVIB"/>
    <property type="match status" value="1"/>
</dbReference>
<feature type="region of interest" description="Disordered" evidence="6">
    <location>
        <begin position="59"/>
        <end position="81"/>
    </location>
</feature>
<dbReference type="RefSeq" id="WP_315571957.1">
    <property type="nucleotide sequence ID" value="NZ_CP118868.1"/>
</dbReference>
<evidence type="ECO:0000313" key="9">
    <source>
        <dbReference type="Proteomes" id="UP001220478"/>
    </source>
</evidence>
<feature type="transmembrane region" description="Helical" evidence="7">
    <location>
        <begin position="291"/>
        <end position="315"/>
    </location>
</feature>
<sequence length="622" mass="69416">MKKNRHAANFTVRKLTDAESRRLVPAVAADDEKSGKLPLTEAIRTLVPLAETAPDKNFVSTDADEMPQTSATGKAESNRTEQIAHLRKVLQDRAKKKDKKQQAVGGTLAAALNEQPTASVADKIAAFVIPDSEEERLQLCRRLKLLPCSPKKILRLKSCSEPVNPAEAREKLQLSRRLITTAGRRLRIMQVKAYRKITDEQISAAYADLLHNGRDLSINGENTAAQPAAESSIVLSANRRRRLRQQLRNRRKLQLLKHRFAYKRKKQELSGVRQIQSAWHKFGDYFRKLRISAAIIVLIAGIILSLVALLPQFYLQEVEIHGNRNLTAREINSLLGKQKGRHLITLINGNLWQLLQGRNHKLELQLQEHYPIVAAAECKVALPAKLVVNLQESTEIAYIKIPGGYAGLDKNGRILAIEMGEPNKNVPLIKGLDTSVIQVNSLFDQINDRRFANALVFIDSLMRSDSDSSDRQRLMPCLTSVNLMPDASLWLDFSFPKNQPASSGQAEDSTKVRAEEASKPDSAAASTADDRYDDLTVHVGNNIGNYANLIYWLRNTKQAGALSNLGHGYLDLTGTQKVFVKAKDNETETAAQKGKLKAEPWDNSAWTWKDIVVKSFKKKVGD</sequence>
<feature type="compositionally biased region" description="Basic and acidic residues" evidence="6">
    <location>
        <begin position="508"/>
        <end position="519"/>
    </location>
</feature>
<dbReference type="Proteomes" id="UP001220478">
    <property type="component" value="Chromosome"/>
</dbReference>
<evidence type="ECO:0000256" key="7">
    <source>
        <dbReference type="SAM" id="Phobius"/>
    </source>
</evidence>
<keyword evidence="2" id="KW-0132">Cell division</keyword>
<feature type="region of interest" description="Disordered" evidence="6">
    <location>
        <begin position="500"/>
        <end position="527"/>
    </location>
</feature>
<proteinExistence type="predicted"/>
<evidence type="ECO:0000256" key="1">
    <source>
        <dbReference type="ARBA" id="ARBA00022475"/>
    </source>
</evidence>
<dbReference type="EMBL" id="CP118868">
    <property type="protein sequence ID" value="WEG35896.1"/>
    <property type="molecule type" value="Genomic_DNA"/>
</dbReference>
<evidence type="ECO:0000256" key="5">
    <source>
        <dbReference type="ARBA" id="ARBA00023306"/>
    </source>
</evidence>
<dbReference type="PANTHER" id="PTHR37820:SF1">
    <property type="entry name" value="CELL DIVISION PROTEIN FTSQ"/>
    <property type="match status" value="1"/>
</dbReference>